<dbReference type="InterPro" id="IPR006130">
    <property type="entry name" value="Asp/Orn_carbamoylTrfase"/>
</dbReference>
<dbReference type="EC" id="2.1.3.2" evidence="6"/>
<organism evidence="6 7">
    <name type="scientific">Neorickettsia findlayensis</name>
    <dbReference type="NCBI Taxonomy" id="2686014"/>
    <lineage>
        <taxon>Bacteria</taxon>
        <taxon>Pseudomonadati</taxon>
        <taxon>Pseudomonadota</taxon>
        <taxon>Alphaproteobacteria</taxon>
        <taxon>Rickettsiales</taxon>
        <taxon>Anaplasmataceae</taxon>
        <taxon>Neorickettsia</taxon>
    </lineage>
</organism>
<dbReference type="GO" id="GO:0044205">
    <property type="term" value="P:'de novo' UMP biosynthetic process"/>
    <property type="evidence" value="ECO:0007669"/>
    <property type="project" value="UniProtKB-UniPathway"/>
</dbReference>
<dbReference type="AlphaFoldDB" id="A0A6P1GAA4"/>
<name>A0A6P1GAA4_9RICK</name>
<sequence>MRSLLSNRDITVDEIYEIFDLAAFYLKNGIKSDLAGKVIFSLFFESSTRTETSFSLAASKLGCLVEKVNVETVALKKGEHLVDFFASLNALLPNAFVVRHSQSGILHLLEKYTDCCIVNAGDGTNEHPTQGLIDAFTILLLKEKIEGLNVLVCGDIIRSRVAHSTIPILQRLGATVAISGPLSFMPLIQVEEVVYHSNFSAAAKSADVIIMLRTQTERTGQKVLAGTTAPFRLDENVLKDLGRDVLIMHPGPVHRNCEISNAVLEDSRNAILTQVRNSQFVRAAVLNFLIKS</sequence>
<dbReference type="GO" id="GO:0016597">
    <property type="term" value="F:amino acid binding"/>
    <property type="evidence" value="ECO:0007669"/>
    <property type="project" value="InterPro"/>
</dbReference>
<evidence type="ECO:0000259" key="4">
    <source>
        <dbReference type="Pfam" id="PF00185"/>
    </source>
</evidence>
<proteinExistence type="inferred from homology"/>
<reference evidence="6 7" key="2">
    <citation type="journal article" date="2020" name="MBio">
        <title>Isolation and Molecular Analysis of a Novel Neorickettsia Species That Causes Potomac Horse Fever.</title>
        <authorList>
            <person name="Teymournejad O."/>
            <person name="Lin M."/>
            <person name="Bekebrede H."/>
            <person name="Kamr A."/>
            <person name="Toribio R.E."/>
            <person name="Arroyo L.G."/>
            <person name="Baird J.D."/>
            <person name="Rikihisa Y."/>
        </authorList>
    </citation>
    <scope>NUCLEOTIDE SEQUENCE [LARGE SCALE GENOMIC DNA]</scope>
    <source>
        <strain evidence="6 7">Fin17</strain>
    </source>
</reference>
<dbReference type="Pfam" id="PF02729">
    <property type="entry name" value="OTCace_N"/>
    <property type="match status" value="1"/>
</dbReference>
<keyword evidence="7" id="KW-1185">Reference proteome</keyword>
<dbReference type="PANTHER" id="PTHR45753:SF6">
    <property type="entry name" value="ASPARTATE CARBAMOYLTRANSFERASE"/>
    <property type="match status" value="1"/>
</dbReference>
<evidence type="ECO:0000313" key="6">
    <source>
        <dbReference type="EMBL" id="QHD65230.1"/>
    </source>
</evidence>
<dbReference type="InterPro" id="IPR006131">
    <property type="entry name" value="Asp_carbamoyltransf_Asp/Orn-bd"/>
</dbReference>
<dbReference type="PANTHER" id="PTHR45753">
    <property type="entry name" value="ORNITHINE CARBAMOYLTRANSFERASE, MITOCHONDRIAL"/>
    <property type="match status" value="1"/>
</dbReference>
<evidence type="ECO:0000259" key="5">
    <source>
        <dbReference type="Pfam" id="PF02729"/>
    </source>
</evidence>
<dbReference type="PROSITE" id="PS00097">
    <property type="entry name" value="CARBAMOYLTRANSFERASE"/>
    <property type="match status" value="1"/>
</dbReference>
<comment type="function">
    <text evidence="1">Reversibly catalyzes the transfer of the carbamoyl group from carbamoyl phosphate (CP) to the N(epsilon) atom of ornithine (ORN) to produce L-citrulline.</text>
</comment>
<keyword evidence="2 3" id="KW-0808">Transferase</keyword>
<dbReference type="Pfam" id="PF00185">
    <property type="entry name" value="OTCace"/>
    <property type="match status" value="1"/>
</dbReference>
<dbReference type="InterPro" id="IPR006132">
    <property type="entry name" value="Asp/Orn_carbamoyltranf_P-bd"/>
</dbReference>
<dbReference type="Gene3D" id="3.40.50.1370">
    <property type="entry name" value="Aspartate/ornithine carbamoyltransferase"/>
    <property type="match status" value="2"/>
</dbReference>
<dbReference type="NCBIfam" id="NF002032">
    <property type="entry name" value="PRK00856.1"/>
    <property type="match status" value="1"/>
</dbReference>
<dbReference type="SUPFAM" id="SSF53671">
    <property type="entry name" value="Aspartate/ornithine carbamoyltransferase"/>
    <property type="match status" value="1"/>
</dbReference>
<gene>
    <name evidence="6" type="ORF">GP480_02055</name>
</gene>
<dbReference type="RefSeq" id="WP_160095431.1">
    <property type="nucleotide sequence ID" value="NZ_CP047224.1"/>
</dbReference>
<evidence type="ECO:0000256" key="1">
    <source>
        <dbReference type="ARBA" id="ARBA00003822"/>
    </source>
</evidence>
<dbReference type="EMBL" id="CP047224">
    <property type="protein sequence ID" value="QHD65230.1"/>
    <property type="molecule type" value="Genomic_DNA"/>
</dbReference>
<comment type="similarity">
    <text evidence="3">Belongs to the aspartate/ornithine carbamoyltransferase superfamily.</text>
</comment>
<dbReference type="GO" id="GO:0006520">
    <property type="term" value="P:amino acid metabolic process"/>
    <property type="evidence" value="ECO:0007669"/>
    <property type="project" value="InterPro"/>
</dbReference>
<dbReference type="Proteomes" id="UP000464912">
    <property type="component" value="Chromosome"/>
</dbReference>
<dbReference type="KEGG" id="nef:GP480_02055"/>
<feature type="domain" description="Aspartate/ornithine carbamoyltransferase carbamoyl-P binding" evidence="5">
    <location>
        <begin position="2"/>
        <end position="138"/>
    </location>
</feature>
<dbReference type="UniPathway" id="UPA00070">
    <property type="reaction ID" value="UER00116"/>
</dbReference>
<accession>A0A6P1GAA4</accession>
<feature type="domain" description="Aspartate/ornithine carbamoyltransferase Asp/Orn-binding" evidence="4">
    <location>
        <begin position="146"/>
        <end position="288"/>
    </location>
</feature>
<dbReference type="PRINTS" id="PR00100">
    <property type="entry name" value="AOTCASE"/>
</dbReference>
<evidence type="ECO:0000256" key="2">
    <source>
        <dbReference type="ARBA" id="ARBA00022679"/>
    </source>
</evidence>
<dbReference type="GO" id="GO:0004070">
    <property type="term" value="F:aspartate carbamoyltransferase activity"/>
    <property type="evidence" value="ECO:0007669"/>
    <property type="project" value="UniProtKB-EC"/>
</dbReference>
<dbReference type="GO" id="GO:0005829">
    <property type="term" value="C:cytosol"/>
    <property type="evidence" value="ECO:0007669"/>
    <property type="project" value="TreeGrafter"/>
</dbReference>
<evidence type="ECO:0000256" key="3">
    <source>
        <dbReference type="RuleBase" id="RU003634"/>
    </source>
</evidence>
<evidence type="ECO:0000313" key="7">
    <source>
        <dbReference type="Proteomes" id="UP000464912"/>
    </source>
</evidence>
<reference evidence="6 7" key="1">
    <citation type="journal article" date="2020" name="MBio">
        <title>Erratum for Teymournejad et al., 'Isolation and Molecular Analysis of a Novel Neorickettsia Species That Causes Potomac Horse Fever'.</title>
        <authorList>
            <person name="Teymournejad O."/>
            <person name="Lin M."/>
            <person name="Bekebrede H."/>
            <person name="Kamr A."/>
            <person name="Toribio R.E."/>
            <person name="Arroyo L.G."/>
            <person name="Baird J.D."/>
            <person name="Rikihisa Y."/>
        </authorList>
    </citation>
    <scope>NUCLEOTIDE SEQUENCE [LARGE SCALE GENOMIC DNA]</scope>
    <source>
        <strain evidence="6 7">Fin17</strain>
    </source>
</reference>
<protein>
    <submittedName>
        <fullName evidence="6">Aspartate carbamoyltransferase catalytic subunit</fullName>
        <ecNumber evidence="6">2.1.3.2</ecNumber>
    </submittedName>
</protein>
<dbReference type="PRINTS" id="PR00101">
    <property type="entry name" value="ATCASE"/>
</dbReference>
<dbReference type="InterPro" id="IPR036901">
    <property type="entry name" value="Asp/Orn_carbamoylTrfase_sf"/>
</dbReference>